<keyword evidence="3" id="KW-0119">Carbohydrate metabolism</keyword>
<proteinExistence type="predicted"/>
<dbReference type="Gene3D" id="3.40.50.1110">
    <property type="entry name" value="SGNH hydrolase"/>
    <property type="match status" value="1"/>
</dbReference>
<keyword evidence="4" id="KW-1185">Reference proteome</keyword>
<reference evidence="3 4" key="1">
    <citation type="journal article" date="2015" name="Genome Announc.">
        <title>Complete Genome Sequence of the Novel Leech Symbiont Mucinivorans hirudinis M3T.</title>
        <authorList>
            <person name="Nelson M.C."/>
            <person name="Bomar L."/>
            <person name="Graf J."/>
        </authorList>
    </citation>
    <scope>NUCLEOTIDE SEQUENCE [LARGE SCALE GENOMIC DNA]</scope>
    <source>
        <strain evidence="4">M3</strain>
    </source>
</reference>
<keyword evidence="3" id="KW-0858">Xylan degradation</keyword>
<dbReference type="PANTHER" id="PTHR30383">
    <property type="entry name" value="THIOESTERASE 1/PROTEASE 1/LYSOPHOSPHOLIPASE L1"/>
    <property type="match status" value="1"/>
</dbReference>
<dbReference type="STRING" id="1433126.BN938_3039"/>
<keyword evidence="1" id="KW-0732">Signal</keyword>
<keyword evidence="3" id="KW-0378">Hydrolase</keyword>
<organism evidence="3 4">
    <name type="scientific">Mucinivorans hirudinis</name>
    <dbReference type="NCBI Taxonomy" id="1433126"/>
    <lineage>
        <taxon>Bacteria</taxon>
        <taxon>Pseudomonadati</taxon>
        <taxon>Bacteroidota</taxon>
        <taxon>Bacteroidia</taxon>
        <taxon>Bacteroidales</taxon>
        <taxon>Rikenellaceae</taxon>
        <taxon>Mucinivorans</taxon>
    </lineage>
</organism>
<dbReference type="EMBL" id="HG934468">
    <property type="protein sequence ID" value="CDN33101.1"/>
    <property type="molecule type" value="Genomic_DNA"/>
</dbReference>
<evidence type="ECO:0000313" key="4">
    <source>
        <dbReference type="Proteomes" id="UP000027616"/>
    </source>
</evidence>
<dbReference type="GO" id="GO:0004622">
    <property type="term" value="F:phosphatidylcholine lysophospholipase activity"/>
    <property type="evidence" value="ECO:0007669"/>
    <property type="project" value="TreeGrafter"/>
</dbReference>
<dbReference type="SUPFAM" id="SSF52266">
    <property type="entry name" value="SGNH hydrolase"/>
    <property type="match status" value="1"/>
</dbReference>
<feature type="chain" id="PRO_5001586216" evidence="1">
    <location>
        <begin position="21"/>
        <end position="416"/>
    </location>
</feature>
<dbReference type="Pfam" id="PF13472">
    <property type="entry name" value="Lipase_GDSL_2"/>
    <property type="match status" value="1"/>
</dbReference>
<protein>
    <submittedName>
        <fullName evidence="3">Putative xylanase</fullName>
    </submittedName>
</protein>
<dbReference type="PANTHER" id="PTHR30383:SF28">
    <property type="entry name" value="LIPASE_ACYLHYDROLASE"/>
    <property type="match status" value="1"/>
</dbReference>
<feature type="domain" description="SGNH hydrolase-type esterase" evidence="2">
    <location>
        <begin position="54"/>
        <end position="226"/>
    </location>
</feature>
<dbReference type="InterPro" id="IPR036514">
    <property type="entry name" value="SGNH_hydro_sf"/>
</dbReference>
<dbReference type="CDD" id="cd00229">
    <property type="entry name" value="SGNH_hydrolase"/>
    <property type="match status" value="1"/>
</dbReference>
<keyword evidence="3" id="KW-0624">Polysaccharide degradation</keyword>
<dbReference type="GO" id="GO:0045493">
    <property type="term" value="P:xylan catabolic process"/>
    <property type="evidence" value="ECO:0007669"/>
    <property type="project" value="UniProtKB-KW"/>
</dbReference>
<evidence type="ECO:0000313" key="3">
    <source>
        <dbReference type="EMBL" id="CDN33101.1"/>
    </source>
</evidence>
<dbReference type="InterPro" id="IPR051532">
    <property type="entry name" value="Ester_Hydrolysis_Enzymes"/>
</dbReference>
<dbReference type="OrthoDB" id="9805821at2"/>
<gene>
    <name evidence="3" type="ORF">BN938_3039</name>
</gene>
<keyword evidence="3" id="KW-0326">Glycosidase</keyword>
<sequence>MKLKFSATTLLLLLSISVSAQSSKPLETLHVRGGLPNFYSKAINTKDSLTVVYFGGSITHAPGYREYSTQWLNQNICNGRIRSINAAIPGTGSDLGVFRLADDVLMHKPDLVFVEFAVNDRKTDSTTITNSMEGIVRQIKNQNINADICFVYTICDDSMLEFELKNELPVSIKQMEKVAQHYGIPTINYGVDVIRLLNADKLIFRAKADSTYGDKIIFTIDGVHPTIDQGHKVYEKTFIENFPKLNISKKRQPKGLPNALSAGNYENVHIYSPKVANNHGFRSANYKRDAKSFMKTFPDMIYSVSPKDSIVFNFKGTKIGVYDIIGPFGTNIAVSVDGGDFKNFARFDEWCSYTRVGFALFDDLEDKEHRVVIKIGDKVENKLATLGRRKPNIEYFEDIEQDCLYIGKILVVGQIK</sequence>
<dbReference type="InterPro" id="IPR013830">
    <property type="entry name" value="SGNH_hydro"/>
</dbReference>
<dbReference type="AlphaFoldDB" id="A0A060RBR7"/>
<dbReference type="Proteomes" id="UP000027616">
    <property type="component" value="Chromosome I"/>
</dbReference>
<dbReference type="Gene3D" id="2.60.120.260">
    <property type="entry name" value="Galactose-binding domain-like"/>
    <property type="match status" value="1"/>
</dbReference>
<evidence type="ECO:0000259" key="2">
    <source>
        <dbReference type="Pfam" id="PF13472"/>
    </source>
</evidence>
<accession>A0A060RBR7</accession>
<name>A0A060RBR7_9BACT</name>
<dbReference type="KEGG" id="rbc:BN938_3039"/>
<dbReference type="eggNOG" id="COG2755">
    <property type="taxonomic scope" value="Bacteria"/>
</dbReference>
<evidence type="ECO:0000256" key="1">
    <source>
        <dbReference type="SAM" id="SignalP"/>
    </source>
</evidence>
<dbReference type="GO" id="GO:0016798">
    <property type="term" value="F:hydrolase activity, acting on glycosyl bonds"/>
    <property type="evidence" value="ECO:0007669"/>
    <property type="project" value="UniProtKB-KW"/>
</dbReference>
<feature type="signal peptide" evidence="1">
    <location>
        <begin position="1"/>
        <end position="20"/>
    </location>
</feature>
<dbReference type="HOGENOM" id="CLU_035115_1_0_10"/>